<dbReference type="InterPro" id="IPR050097">
    <property type="entry name" value="Ferredoxin-NADP_redctase_2"/>
</dbReference>
<evidence type="ECO:0000313" key="6">
    <source>
        <dbReference type="EMBL" id="MBS4182120.1"/>
    </source>
</evidence>
<dbReference type="PRINTS" id="PR00469">
    <property type="entry name" value="PNDRDTASEII"/>
</dbReference>
<reference evidence="6" key="1">
    <citation type="submission" date="2021-05" db="EMBL/GenBank/DDBJ databases">
        <title>Novel Bacillus species.</title>
        <authorList>
            <person name="Liu G."/>
        </authorList>
    </citation>
    <scope>NUCLEOTIDE SEQUENCE</scope>
    <source>
        <strain evidence="6">FJAT-50051</strain>
    </source>
</reference>
<evidence type="ECO:0000256" key="4">
    <source>
        <dbReference type="ARBA" id="ARBA00023002"/>
    </source>
</evidence>
<evidence type="ECO:0000259" key="5">
    <source>
        <dbReference type="Pfam" id="PF07992"/>
    </source>
</evidence>
<evidence type="ECO:0000256" key="3">
    <source>
        <dbReference type="ARBA" id="ARBA00022630"/>
    </source>
</evidence>
<evidence type="ECO:0000256" key="1">
    <source>
        <dbReference type="ARBA" id="ARBA00001974"/>
    </source>
</evidence>
<dbReference type="PRINTS" id="PR00368">
    <property type="entry name" value="FADPNR"/>
</dbReference>
<dbReference type="EMBL" id="JAGYPE010000002">
    <property type="protein sequence ID" value="MBS4182120.1"/>
    <property type="molecule type" value="Genomic_DNA"/>
</dbReference>
<comment type="cofactor">
    <cofactor evidence="1">
        <name>FAD</name>
        <dbReference type="ChEBI" id="CHEBI:57692"/>
    </cofactor>
</comment>
<dbReference type="InterPro" id="IPR023753">
    <property type="entry name" value="FAD/NAD-binding_dom"/>
</dbReference>
<dbReference type="AlphaFoldDB" id="A0A942SYE9"/>
<dbReference type="Gene3D" id="3.50.50.60">
    <property type="entry name" value="FAD/NAD(P)-binding domain"/>
    <property type="match status" value="2"/>
</dbReference>
<keyword evidence="3" id="KW-0285">Flavoprotein</keyword>
<proteinExistence type="predicted"/>
<sequence length="325" mass="32692">MREHHDVIVIGGGAAGLSAALVLGRSRRSVLVVDAGEPRNAPAEGAHNYLGREGVAPAELYRIGRGEVAAYGVEVTSGRIVAASATAGTAADPVGFSVSLESGESVTARRLVVAAGAVDVLPDVPGLAEQWGRGVVHCPFCHGWEVRDQRIGVLVTTPNGVHHALMFRALSDRVTAFVTDPALVDDAARAGLVARGITVLDVPVARVLSDGERLTGVETGTGEVVALDALAAASTVEARIAPLAGLGLVAEDQVVNGFRFGSGLAVDPAGQTSVRGVYAAGNVVSPMATVIASAAAGTQAGAAVHGDLVQADLAAALATTGQSSR</sequence>
<comment type="subunit">
    <text evidence="2">Homodimer.</text>
</comment>
<comment type="caution">
    <text evidence="6">The sequence shown here is derived from an EMBL/GenBank/DDBJ whole genome shotgun (WGS) entry which is preliminary data.</text>
</comment>
<keyword evidence="4" id="KW-0560">Oxidoreductase</keyword>
<name>A0A942SYE9_9BACI</name>
<protein>
    <submittedName>
        <fullName evidence="6">NAD(P)/FAD-dependent oxidoreductase</fullName>
    </submittedName>
</protein>
<feature type="domain" description="FAD/NAD(P)-binding" evidence="5">
    <location>
        <begin position="5"/>
        <end position="295"/>
    </location>
</feature>
<accession>A0A942SYE9</accession>
<dbReference type="SUPFAM" id="SSF51905">
    <property type="entry name" value="FAD/NAD(P)-binding domain"/>
    <property type="match status" value="1"/>
</dbReference>
<dbReference type="Pfam" id="PF07992">
    <property type="entry name" value="Pyr_redox_2"/>
    <property type="match status" value="1"/>
</dbReference>
<organism evidence="6">
    <name type="scientific">Neobacillus citreus</name>
    <dbReference type="NCBI Taxonomy" id="2833578"/>
    <lineage>
        <taxon>Bacteria</taxon>
        <taxon>Bacillati</taxon>
        <taxon>Bacillota</taxon>
        <taxon>Bacilli</taxon>
        <taxon>Bacillales</taxon>
        <taxon>Bacillaceae</taxon>
        <taxon>Neobacillus</taxon>
    </lineage>
</organism>
<gene>
    <name evidence="6" type="ORF">KHB02_12055</name>
</gene>
<dbReference type="GO" id="GO:0016491">
    <property type="term" value="F:oxidoreductase activity"/>
    <property type="evidence" value="ECO:0007669"/>
    <property type="project" value="UniProtKB-KW"/>
</dbReference>
<dbReference type="PANTHER" id="PTHR48105">
    <property type="entry name" value="THIOREDOXIN REDUCTASE 1-RELATED-RELATED"/>
    <property type="match status" value="1"/>
</dbReference>
<dbReference type="InterPro" id="IPR036188">
    <property type="entry name" value="FAD/NAD-bd_sf"/>
</dbReference>
<evidence type="ECO:0000256" key="2">
    <source>
        <dbReference type="ARBA" id="ARBA00011738"/>
    </source>
</evidence>